<keyword evidence="5" id="KW-0472">Membrane</keyword>
<name>Q4FKM6_TRYB2</name>
<feature type="domain" description="Trypanosome variant surface glycoprotein C-terminal" evidence="11">
    <location>
        <begin position="419"/>
        <end position="515"/>
    </location>
</feature>
<dbReference type="InterPro" id="IPR027446">
    <property type="entry name" value="VSG_C_dom_sf"/>
</dbReference>
<organism evidence="12">
    <name type="scientific">Trypanosoma brucei brucei (strain 927/4 GUTat10.1)</name>
    <dbReference type="NCBI Taxonomy" id="185431"/>
    <lineage>
        <taxon>Eukaryota</taxon>
        <taxon>Discoba</taxon>
        <taxon>Euglenozoa</taxon>
        <taxon>Kinetoplastea</taxon>
        <taxon>Metakinetoplastina</taxon>
        <taxon>Trypanosomatida</taxon>
        <taxon>Trypanosomatidae</taxon>
        <taxon>Trypanosoma</taxon>
    </lineage>
</organism>
<keyword evidence="6" id="KW-0325">Glycoprotein</keyword>
<comment type="subcellular location">
    <subcellularLocation>
        <location evidence="2">Cell membrane</location>
        <topology evidence="2">Lipid-anchor</topology>
        <topology evidence="2">GPI-anchor</topology>
    </subcellularLocation>
</comment>
<gene>
    <name evidence="12" type="ORF">Tb10.v4.0096</name>
</gene>
<evidence type="ECO:0000313" key="12">
    <source>
        <dbReference type="EMBL" id="CAJ16807.1"/>
    </source>
</evidence>
<feature type="region of interest" description="Disordered" evidence="8">
    <location>
        <begin position="451"/>
        <end position="485"/>
    </location>
</feature>
<feature type="chain" id="PRO_5004238571" evidence="9">
    <location>
        <begin position="23"/>
        <end position="518"/>
    </location>
</feature>
<dbReference type="InterPro" id="IPR019609">
    <property type="entry name" value="Variant_surf_glycoprt_trypan_C"/>
</dbReference>
<comment type="function">
    <text evidence="1">VSG forms a coat on the surface of the parasite. The trypanosome evades the immune response of the host by expressing a series of antigenically distinct VSGs from an estimated 1000 VSG genes.</text>
</comment>
<dbReference type="Pfam" id="PF00913">
    <property type="entry name" value="Trypan_glycop"/>
    <property type="match status" value="1"/>
</dbReference>
<dbReference type="EMBL" id="CT009752">
    <property type="protein sequence ID" value="CAJ16807.1"/>
    <property type="molecule type" value="Genomic_DNA"/>
</dbReference>
<dbReference type="Gene3D" id="3.30.1680.40">
    <property type="match status" value="1"/>
</dbReference>
<accession>Q4FKM6</accession>
<keyword evidence="7" id="KW-0449">Lipoprotein</keyword>
<evidence type="ECO:0000256" key="9">
    <source>
        <dbReference type="SAM" id="SignalP"/>
    </source>
</evidence>
<dbReference type="Gene3D" id="1.10.470.10">
    <property type="entry name" value="Variant Surface Glycoprotein, subunit A, domain 2"/>
    <property type="match status" value="1"/>
</dbReference>
<proteinExistence type="predicted"/>
<evidence type="ECO:0000256" key="8">
    <source>
        <dbReference type="SAM" id="MobiDB-lite"/>
    </source>
</evidence>
<evidence type="ECO:0000256" key="5">
    <source>
        <dbReference type="ARBA" id="ARBA00023136"/>
    </source>
</evidence>
<dbReference type="VEuPathDB" id="TriTrypDB:Tb10.v4.0096"/>
<dbReference type="SUPFAM" id="SSF58087">
    <property type="entry name" value="Variant surface glycoprotein (N-terminal domain)"/>
    <property type="match status" value="1"/>
</dbReference>
<evidence type="ECO:0000259" key="11">
    <source>
        <dbReference type="Pfam" id="PF10659"/>
    </source>
</evidence>
<evidence type="ECO:0000256" key="3">
    <source>
        <dbReference type="ARBA" id="ARBA00022475"/>
    </source>
</evidence>
<dbReference type="AlphaFoldDB" id="Q4FKM6"/>
<sequence length="518" mass="56178">MTWRAFLTILLFFNCHSRTARGTKAVLHSVWNPLCLLTADLEKLQGRAQESLANDAATVTELTQQLLRAEVYKQIKNSPEIHHKIKPLTAHIANLIQSQQNALHQNVAKDLKHTRALAFLQGHIAEFLTVFAAATNKGGTGDARCLVAEAGASASTTPVKLSEVSAMCKLTTTNVETGSANEGNLDRFSSTGYSGFTGQTSDTGNQGQLLTTGDVKCPLTKPTANNGIIADGTGNLANNIVYYAGGYLKLSQASKFQAEKITTATAIPPTAKAYKDAHNAFLATSSKRNKNSDISYDTMTADPVFKHVFDIIVLGKPKVDDSNRQANLTAIYKDATTFNTNILDKIKNEPIPHTAYKEGDGGKTNLGEITNIAELQTILAYYETRNANKAAEKVKQIEAELAAAQANTKVITKTMKEICADLTDPEKCATNDNCKYEKDRKEDPKCVLSDKGKQAAEKEAKETVGKNGKTEEKCTGKEQKDCKSPDCKWEGNACKDSSFLLNKKLALTASAYASFVTF</sequence>
<keyword evidence="4" id="KW-0336">GPI-anchor</keyword>
<keyword evidence="9" id="KW-0732">Signal</keyword>
<evidence type="ECO:0000259" key="10">
    <source>
        <dbReference type="Pfam" id="PF00913"/>
    </source>
</evidence>
<dbReference type="Gene3D" id="3.90.150.10">
    <property type="entry name" value="Variant Surface Glycoprotein, subunit A domain 1"/>
    <property type="match status" value="1"/>
</dbReference>
<dbReference type="InterPro" id="IPR001812">
    <property type="entry name" value="Trypano_VSG_A_N_dom"/>
</dbReference>
<feature type="domain" description="Trypanosome variant surface glycoprotein A-type N-terminal" evidence="10">
    <location>
        <begin position="7"/>
        <end position="383"/>
    </location>
</feature>
<dbReference type="Pfam" id="PF10659">
    <property type="entry name" value="Trypan_glycop_C"/>
    <property type="match status" value="1"/>
</dbReference>
<evidence type="ECO:0000256" key="1">
    <source>
        <dbReference type="ARBA" id="ARBA00002523"/>
    </source>
</evidence>
<protein>
    <submittedName>
        <fullName evidence="12">Variant surface glycoprotein (VSG), putative</fullName>
    </submittedName>
</protein>
<dbReference type="GO" id="GO:0098552">
    <property type="term" value="C:side of membrane"/>
    <property type="evidence" value="ECO:0007669"/>
    <property type="project" value="UniProtKB-KW"/>
</dbReference>
<dbReference type="SUPFAM" id="SSF118251">
    <property type="entry name" value="Variant surface glycoprotein MITAT 1.2, VSG 221, C-terminal domain"/>
    <property type="match status" value="1"/>
</dbReference>
<evidence type="ECO:0000256" key="4">
    <source>
        <dbReference type="ARBA" id="ARBA00022622"/>
    </source>
</evidence>
<keyword evidence="3" id="KW-1003">Cell membrane</keyword>
<dbReference type="GO" id="GO:0005886">
    <property type="term" value="C:plasma membrane"/>
    <property type="evidence" value="ECO:0007669"/>
    <property type="project" value="UniProtKB-SubCell"/>
</dbReference>
<evidence type="ECO:0000256" key="6">
    <source>
        <dbReference type="ARBA" id="ARBA00023180"/>
    </source>
</evidence>
<reference evidence="12" key="1">
    <citation type="submission" date="2005-06" db="EMBL/GenBank/DDBJ databases">
        <authorList>
            <person name="Lennard N."/>
            <person name="Barron A."/>
            <person name="Clark L."/>
            <person name="Corton C."/>
            <person name="Harris B."/>
            <person name="Line A."/>
            <person name="Berriman M."/>
            <person name="Hertz-Fowler C."/>
            <person name="Renauld H."/>
            <person name="Bohme U."/>
            <person name="Arrowsmith C."/>
            <person name="Cronin C."/>
            <person name="Davies R."/>
            <person name="Doggett J."/>
            <person name="Fraser A."/>
            <person name="Johnson D."/>
            <person name="Larke N."/>
            <person name="Leech V."/>
            <person name="Lord A."/>
            <person name="MacLeod A."/>
            <person name="Norbertczak H."/>
            <person name="Ormand D."/>
            <person name="Quail M."/>
            <person name="Rabbinowitsch E."/>
            <person name="Rajandream M."/>
            <person name="Reitter C."/>
            <person name="Sharp S."/>
            <person name="Woodward J."/>
            <person name="Hall N."/>
            <person name="Melville S.and.Barrell.B."/>
        </authorList>
    </citation>
    <scope>NUCLEOTIDE SEQUENCE</scope>
    <source>
        <strain evidence="12">927/4 GUTat10.1</strain>
    </source>
</reference>
<evidence type="ECO:0000256" key="7">
    <source>
        <dbReference type="ARBA" id="ARBA00023288"/>
    </source>
</evidence>
<dbReference type="GO" id="GO:0042783">
    <property type="term" value="P:symbiont-mediated evasion of host immune response"/>
    <property type="evidence" value="ECO:0007669"/>
    <property type="project" value="InterPro"/>
</dbReference>
<evidence type="ECO:0000256" key="2">
    <source>
        <dbReference type="ARBA" id="ARBA00004609"/>
    </source>
</evidence>
<feature type="signal peptide" evidence="9">
    <location>
        <begin position="1"/>
        <end position="22"/>
    </location>
</feature>